<dbReference type="PANTHER" id="PTHR42929">
    <property type="entry name" value="INNER MEMBRANE ABC TRANSPORTER PERMEASE PROTEIN YDCU-RELATED-RELATED"/>
    <property type="match status" value="1"/>
</dbReference>
<dbReference type="PANTHER" id="PTHR42929:SF1">
    <property type="entry name" value="INNER MEMBRANE ABC TRANSPORTER PERMEASE PROTEIN YDCU-RELATED"/>
    <property type="match status" value="1"/>
</dbReference>
<evidence type="ECO:0000256" key="6">
    <source>
        <dbReference type="ARBA" id="ARBA00022989"/>
    </source>
</evidence>
<organism evidence="10 11">
    <name type="scientific">Azospirillum palustre</name>
    <dbReference type="NCBI Taxonomy" id="2044885"/>
    <lineage>
        <taxon>Bacteria</taxon>
        <taxon>Pseudomonadati</taxon>
        <taxon>Pseudomonadota</taxon>
        <taxon>Alphaproteobacteria</taxon>
        <taxon>Rhodospirillales</taxon>
        <taxon>Azospirillaceae</taxon>
        <taxon>Azospirillum</taxon>
    </lineage>
</organism>
<keyword evidence="5 8" id="KW-0812">Transmembrane</keyword>
<feature type="transmembrane region" description="Helical" evidence="8">
    <location>
        <begin position="53"/>
        <end position="80"/>
    </location>
</feature>
<keyword evidence="6 8" id="KW-1133">Transmembrane helix</keyword>
<feature type="transmembrane region" description="Helical" evidence="8">
    <location>
        <begin position="92"/>
        <end position="113"/>
    </location>
</feature>
<gene>
    <name evidence="10" type="ORF">CRT60_12525</name>
</gene>
<feature type="domain" description="ABC transmembrane type-1" evidence="9">
    <location>
        <begin position="53"/>
        <end position="261"/>
    </location>
</feature>
<evidence type="ECO:0000256" key="3">
    <source>
        <dbReference type="ARBA" id="ARBA00022448"/>
    </source>
</evidence>
<evidence type="ECO:0000313" key="10">
    <source>
        <dbReference type="EMBL" id="PGH57561.1"/>
    </source>
</evidence>
<comment type="similarity">
    <text evidence="2">Belongs to the binding-protein-dependent transport system permease family. CysTW subfamily.</text>
</comment>
<dbReference type="EMBL" id="PDKW01000040">
    <property type="protein sequence ID" value="PGH57561.1"/>
    <property type="molecule type" value="Genomic_DNA"/>
</dbReference>
<sequence length="272" mass="29427">MWGVLLVLPALAMVALFFLYPLGLSAVSAFQGRDGGWTLANVVKAFELYSLDMAFTLAIVLLSSALVAVLSVAIGGYLTLGENRLSVTLLRWLYRWPLFIPFIVAAQMMRSFLAKNGLMNNLLIGGGVIEPLQAASLLDWRGVVVTFVWKQTPFVALMVAGAMASLDRSTIEAARDLGAGRLRILAEIVVPQVRPTLVVGLILSFVTMLSVMSVPMMINPNSPTMITVDMAYRINAHGDYGVANALGFVSYAMAGLVGWFYLRHGVRQGGAR</sequence>
<evidence type="ECO:0000256" key="7">
    <source>
        <dbReference type="ARBA" id="ARBA00023136"/>
    </source>
</evidence>
<feature type="transmembrane region" description="Helical" evidence="8">
    <location>
        <begin position="240"/>
        <end position="262"/>
    </location>
</feature>
<keyword evidence="3 8" id="KW-0813">Transport</keyword>
<dbReference type="InterPro" id="IPR000515">
    <property type="entry name" value="MetI-like"/>
</dbReference>
<dbReference type="GO" id="GO:0005886">
    <property type="term" value="C:plasma membrane"/>
    <property type="evidence" value="ECO:0007669"/>
    <property type="project" value="UniProtKB-SubCell"/>
</dbReference>
<reference evidence="11" key="1">
    <citation type="submission" date="2017-10" db="EMBL/GenBank/DDBJ databases">
        <authorList>
            <person name="Kravchenko I.K."/>
            <person name="Grouzdev D.S."/>
        </authorList>
    </citation>
    <scope>NUCLEOTIDE SEQUENCE [LARGE SCALE GENOMIC DNA]</scope>
    <source>
        <strain evidence="11">B2</strain>
    </source>
</reference>
<keyword evidence="7 8" id="KW-0472">Membrane</keyword>
<evidence type="ECO:0000256" key="4">
    <source>
        <dbReference type="ARBA" id="ARBA00022475"/>
    </source>
</evidence>
<proteinExistence type="inferred from homology"/>
<dbReference type="Gene3D" id="1.10.3720.10">
    <property type="entry name" value="MetI-like"/>
    <property type="match status" value="1"/>
</dbReference>
<comment type="caution">
    <text evidence="10">The sequence shown here is derived from an EMBL/GenBank/DDBJ whole genome shotgun (WGS) entry which is preliminary data.</text>
</comment>
<keyword evidence="11" id="KW-1185">Reference proteome</keyword>
<feature type="transmembrane region" description="Helical" evidence="8">
    <location>
        <begin position="147"/>
        <end position="166"/>
    </location>
</feature>
<dbReference type="CDD" id="cd06261">
    <property type="entry name" value="TM_PBP2"/>
    <property type="match status" value="1"/>
</dbReference>
<evidence type="ECO:0000259" key="9">
    <source>
        <dbReference type="PROSITE" id="PS50928"/>
    </source>
</evidence>
<evidence type="ECO:0000313" key="11">
    <source>
        <dbReference type="Proteomes" id="UP000225379"/>
    </source>
</evidence>
<dbReference type="PROSITE" id="PS50928">
    <property type="entry name" value="ABC_TM1"/>
    <property type="match status" value="1"/>
</dbReference>
<feature type="transmembrane region" description="Helical" evidence="8">
    <location>
        <begin position="197"/>
        <end position="218"/>
    </location>
</feature>
<evidence type="ECO:0000256" key="1">
    <source>
        <dbReference type="ARBA" id="ARBA00004651"/>
    </source>
</evidence>
<keyword evidence="4" id="KW-1003">Cell membrane</keyword>
<accession>A0A2B8BI04</accession>
<name>A0A2B8BI04_9PROT</name>
<comment type="subcellular location">
    <subcellularLocation>
        <location evidence="1 8">Cell membrane</location>
        <topology evidence="1 8">Multi-pass membrane protein</topology>
    </subcellularLocation>
</comment>
<dbReference type="GO" id="GO:0055085">
    <property type="term" value="P:transmembrane transport"/>
    <property type="evidence" value="ECO:0007669"/>
    <property type="project" value="InterPro"/>
</dbReference>
<dbReference type="SUPFAM" id="SSF161098">
    <property type="entry name" value="MetI-like"/>
    <property type="match status" value="1"/>
</dbReference>
<evidence type="ECO:0000256" key="2">
    <source>
        <dbReference type="ARBA" id="ARBA00007069"/>
    </source>
</evidence>
<protein>
    <submittedName>
        <fullName evidence="10">ABC transporter permease</fullName>
    </submittedName>
</protein>
<evidence type="ECO:0000256" key="5">
    <source>
        <dbReference type="ARBA" id="ARBA00022692"/>
    </source>
</evidence>
<dbReference type="Pfam" id="PF00528">
    <property type="entry name" value="BPD_transp_1"/>
    <property type="match status" value="1"/>
</dbReference>
<dbReference type="InterPro" id="IPR035906">
    <property type="entry name" value="MetI-like_sf"/>
</dbReference>
<dbReference type="AlphaFoldDB" id="A0A2B8BI04"/>
<dbReference type="Proteomes" id="UP000225379">
    <property type="component" value="Unassembled WGS sequence"/>
</dbReference>
<evidence type="ECO:0000256" key="8">
    <source>
        <dbReference type="RuleBase" id="RU363032"/>
    </source>
</evidence>
<dbReference type="OrthoDB" id="44077at2"/>